<dbReference type="Proteomes" id="UP000471082">
    <property type="component" value="Unassembled WGS sequence"/>
</dbReference>
<feature type="non-terminal residue" evidence="1">
    <location>
        <position position="1"/>
    </location>
</feature>
<gene>
    <name evidence="1" type="ORF">G3W61_34305</name>
</gene>
<comment type="caution">
    <text evidence="1">The sequence shown here is derived from an EMBL/GenBank/DDBJ whole genome shotgun (WGS) entry which is preliminary data.</text>
</comment>
<sequence>DYNIPRGCLAAYYPETNALVPLSSFADEARTPTSKSIPVIVLPHRAETADAAPRDIGAVLVR</sequence>
<reference evidence="1 2" key="1">
    <citation type="submission" date="2019-11" db="EMBL/GenBank/DDBJ databases">
        <title>Genome-resolved metagenomics to study the prevalence of co-infection and intraspecific heterogeneity among plant pathogen metapopulations.</title>
        <authorList>
            <person name="Newberry E."/>
            <person name="Bhandari R."/>
            <person name="Kemble J."/>
            <person name="Sikora E."/>
            <person name="Potnis N."/>
        </authorList>
    </citation>
    <scope>NUCLEOTIDE SEQUENCE [LARGE SCALE GENOMIC DNA]</scope>
    <source>
        <strain evidence="1">Xp_Tom_Tuscaloosa_18b</strain>
    </source>
</reference>
<dbReference type="AlphaFoldDB" id="A0A7X5SCW3"/>
<evidence type="ECO:0000313" key="2">
    <source>
        <dbReference type="Proteomes" id="UP000471082"/>
    </source>
</evidence>
<dbReference type="EMBL" id="JAAGYU010002480">
    <property type="protein sequence ID" value="NEL81336.1"/>
    <property type="molecule type" value="Genomic_DNA"/>
</dbReference>
<protein>
    <submittedName>
        <fullName evidence="1">Oxidoreductase alpha (Molybdopterin) subunit</fullName>
    </submittedName>
</protein>
<proteinExistence type="predicted"/>
<organism evidence="1 2">
    <name type="scientific">Xanthomonas perforans</name>
    <dbReference type="NCBI Taxonomy" id="442694"/>
    <lineage>
        <taxon>Bacteria</taxon>
        <taxon>Pseudomonadati</taxon>
        <taxon>Pseudomonadota</taxon>
        <taxon>Gammaproteobacteria</taxon>
        <taxon>Lysobacterales</taxon>
        <taxon>Lysobacteraceae</taxon>
        <taxon>Xanthomonas</taxon>
    </lineage>
</organism>
<evidence type="ECO:0000313" key="1">
    <source>
        <dbReference type="EMBL" id="NEL81336.1"/>
    </source>
</evidence>
<accession>A0A7X5SCW3</accession>
<name>A0A7X5SCW3_XANPE</name>